<dbReference type="InterPro" id="IPR009506">
    <property type="entry name" value="YjiS-like"/>
</dbReference>
<protein>
    <recommendedName>
        <fullName evidence="1">YjiS-like domain-containing protein</fullName>
    </recommendedName>
</protein>
<proteinExistence type="predicted"/>
<dbReference type="RefSeq" id="WP_156566271.1">
    <property type="nucleotide sequence ID" value="NZ_CACRTZ010000029.1"/>
</dbReference>
<feature type="domain" description="YjiS-like" evidence="1">
    <location>
        <begin position="19"/>
        <end position="53"/>
    </location>
</feature>
<dbReference type="EMBL" id="CACRTZ010000029">
    <property type="protein sequence ID" value="VYU43469.1"/>
    <property type="molecule type" value="Genomic_DNA"/>
</dbReference>
<dbReference type="Pfam" id="PF06568">
    <property type="entry name" value="YjiS-like"/>
    <property type="match status" value="1"/>
</dbReference>
<sequence length="55" mass="7002">MEFFENRPRRPFVLFVHTWRWLVKSWERRRTRQLLLRLDDAQLKDLGLRRDDLGY</sequence>
<organism evidence="2">
    <name type="scientific">Phytobacter massiliensis</name>
    <dbReference type="NCBI Taxonomy" id="1485952"/>
    <lineage>
        <taxon>Bacteria</taxon>
        <taxon>Pseudomonadati</taxon>
        <taxon>Pseudomonadota</taxon>
        <taxon>Gammaproteobacteria</taxon>
        <taxon>Enterobacterales</taxon>
        <taxon>Enterobacteriaceae</taxon>
        <taxon>Phytobacter</taxon>
    </lineage>
</organism>
<evidence type="ECO:0000259" key="1">
    <source>
        <dbReference type="Pfam" id="PF06568"/>
    </source>
</evidence>
<reference evidence="2" key="1">
    <citation type="submission" date="2019-11" db="EMBL/GenBank/DDBJ databases">
        <authorList>
            <person name="Feng L."/>
        </authorList>
    </citation>
    <scope>NUCLEOTIDE SEQUENCE</scope>
    <source>
        <strain evidence="2">EMassiliensisLFYP7</strain>
    </source>
</reference>
<name>A0A6N3EVQ7_9ENTR</name>
<dbReference type="AlphaFoldDB" id="A0A6N3EVQ7"/>
<accession>A0A6N3EVQ7</accession>
<evidence type="ECO:0000313" key="2">
    <source>
        <dbReference type="EMBL" id="VYU43469.1"/>
    </source>
</evidence>
<gene>
    <name evidence="2" type="ORF">EMLFYP7_02359</name>
</gene>